<dbReference type="InterPro" id="IPR046219">
    <property type="entry name" value="DUF6252"/>
</dbReference>
<gene>
    <name evidence="1" type="ORF">E5J99_10640</name>
</gene>
<reference evidence="1 2" key="1">
    <citation type="submission" date="2019-04" db="EMBL/GenBank/DDBJ databases">
        <authorList>
            <person name="Feng G."/>
            <person name="Zhang J."/>
            <person name="Zhu H."/>
        </authorList>
    </citation>
    <scope>NUCLEOTIDE SEQUENCE [LARGE SCALE GENOMIC DNA]</scope>
    <source>
        <strain evidence="1 2">JCM 17223</strain>
    </source>
</reference>
<protein>
    <submittedName>
        <fullName evidence="1">Uncharacterized protein</fullName>
    </submittedName>
</protein>
<dbReference type="Gene3D" id="2.60.40.1120">
    <property type="entry name" value="Carboxypeptidase-like, regulatory domain"/>
    <property type="match status" value="1"/>
</dbReference>
<evidence type="ECO:0000313" key="1">
    <source>
        <dbReference type="EMBL" id="TGE16116.1"/>
    </source>
</evidence>
<dbReference type="Pfam" id="PF19765">
    <property type="entry name" value="DUF6252"/>
    <property type="match status" value="1"/>
</dbReference>
<accession>A0A4Z0PLA4</accession>
<evidence type="ECO:0000313" key="2">
    <source>
        <dbReference type="Proteomes" id="UP000297739"/>
    </source>
</evidence>
<comment type="caution">
    <text evidence="1">The sequence shown here is derived from an EMBL/GenBank/DDBJ whole genome shotgun (WGS) entry which is preliminary data.</text>
</comment>
<name>A0A4Z0PLA4_9BACT</name>
<dbReference type="OrthoDB" id="881660at2"/>
<organism evidence="1 2">
    <name type="scientific">Hymenobacter elongatus</name>
    <dbReference type="NCBI Taxonomy" id="877208"/>
    <lineage>
        <taxon>Bacteria</taxon>
        <taxon>Pseudomonadati</taxon>
        <taxon>Bacteroidota</taxon>
        <taxon>Cytophagia</taxon>
        <taxon>Cytophagales</taxon>
        <taxon>Hymenobacteraceae</taxon>
        <taxon>Hymenobacter</taxon>
    </lineage>
</organism>
<proteinExistence type="predicted"/>
<keyword evidence="2" id="KW-1185">Reference proteome</keyword>
<dbReference type="AlphaFoldDB" id="A0A4Z0PLA4"/>
<sequence length="243" mass="25160">MLLLALVSCSRKEDISPKNGTVIGSISPAGAATGLTLTATDGKVYTATPDALTGSFTVAQLPLGNYSITTTPAVGYTIPAPVSVAVSATSTTVAPIKLSRDGIIRGSMTWTVGGTTFTASRFYGELSNTIVSIVGATQLNGAWHEVALVIPMKDQAGNLVFKGVGTYILGTGEYPFGKYVDNTNSGNATYSTWLANKPVGTVVVTSYNDVNRTIGGTFEFEAAANLNTTGSVTVSKGSFNFQF</sequence>
<dbReference type="Proteomes" id="UP000297739">
    <property type="component" value="Unassembled WGS sequence"/>
</dbReference>
<dbReference type="EMBL" id="SRLD01000018">
    <property type="protein sequence ID" value="TGE16116.1"/>
    <property type="molecule type" value="Genomic_DNA"/>
</dbReference>